<comment type="caution">
    <text evidence="1">The sequence shown here is derived from an EMBL/GenBank/DDBJ whole genome shotgun (WGS) entry which is preliminary data.</text>
</comment>
<accession>A0A6A3ASJ5</accession>
<organism evidence="1 2">
    <name type="scientific">Hibiscus syriacus</name>
    <name type="common">Rose of Sharon</name>
    <dbReference type="NCBI Taxonomy" id="106335"/>
    <lineage>
        <taxon>Eukaryota</taxon>
        <taxon>Viridiplantae</taxon>
        <taxon>Streptophyta</taxon>
        <taxon>Embryophyta</taxon>
        <taxon>Tracheophyta</taxon>
        <taxon>Spermatophyta</taxon>
        <taxon>Magnoliopsida</taxon>
        <taxon>eudicotyledons</taxon>
        <taxon>Gunneridae</taxon>
        <taxon>Pentapetalae</taxon>
        <taxon>rosids</taxon>
        <taxon>malvids</taxon>
        <taxon>Malvales</taxon>
        <taxon>Malvaceae</taxon>
        <taxon>Malvoideae</taxon>
        <taxon>Hibiscus</taxon>
    </lineage>
</organism>
<evidence type="ECO:0000313" key="1">
    <source>
        <dbReference type="EMBL" id="KAE8707661.1"/>
    </source>
</evidence>
<protein>
    <submittedName>
        <fullName evidence="1">Uncharacterized protein</fullName>
    </submittedName>
</protein>
<proteinExistence type="predicted"/>
<keyword evidence="2" id="KW-1185">Reference proteome</keyword>
<sequence length="74" mass="8744">MAAWFLLKAVGRRMRERKSGGSIIFMTTFIRVNAIARGLHLDDEFPRWVGKEQRHCRDGWMLKGFSFDCHLFNQ</sequence>
<evidence type="ECO:0000313" key="2">
    <source>
        <dbReference type="Proteomes" id="UP000436088"/>
    </source>
</evidence>
<gene>
    <name evidence="1" type="ORF">F3Y22_tig00110378pilonHSYRG00110</name>
</gene>
<dbReference type="EMBL" id="VEPZ02000961">
    <property type="protein sequence ID" value="KAE8707661.1"/>
    <property type="molecule type" value="Genomic_DNA"/>
</dbReference>
<dbReference type="AlphaFoldDB" id="A0A6A3ASJ5"/>
<dbReference type="Proteomes" id="UP000436088">
    <property type="component" value="Unassembled WGS sequence"/>
</dbReference>
<name>A0A6A3ASJ5_HIBSY</name>
<reference evidence="1" key="1">
    <citation type="submission" date="2019-09" db="EMBL/GenBank/DDBJ databases">
        <title>Draft genome information of white flower Hibiscus syriacus.</title>
        <authorList>
            <person name="Kim Y.-M."/>
        </authorList>
    </citation>
    <scope>NUCLEOTIDE SEQUENCE [LARGE SCALE GENOMIC DNA]</scope>
    <source>
        <strain evidence="1">YM2019G1</strain>
    </source>
</reference>